<reference evidence="12 13" key="2">
    <citation type="submission" date="2019-04" db="EMBL/GenBank/DDBJ databases">
        <title>The genome sequence of big-headed turtle.</title>
        <authorList>
            <person name="Gong S."/>
        </authorList>
    </citation>
    <scope>NUCLEOTIDE SEQUENCE [LARGE SCALE GENOMIC DNA]</scope>
    <source>
        <strain evidence="12">DO16091913</strain>
        <tissue evidence="12">Muscle</tissue>
    </source>
</reference>
<name>A0A4D9DKW5_9SAUR</name>
<evidence type="ECO:0000313" key="13">
    <source>
        <dbReference type="Proteomes" id="UP000297703"/>
    </source>
</evidence>
<dbReference type="Pfam" id="PF00097">
    <property type="entry name" value="zf-C3HC4"/>
    <property type="match status" value="1"/>
</dbReference>
<comment type="similarity">
    <text evidence="2">Belongs to the TRIM/RBCC family.</text>
</comment>
<keyword evidence="4" id="KW-0479">Metal-binding</keyword>
<evidence type="ECO:0000256" key="1">
    <source>
        <dbReference type="ARBA" id="ARBA00000900"/>
    </source>
</evidence>
<dbReference type="InterPro" id="IPR013083">
    <property type="entry name" value="Znf_RING/FYVE/PHD"/>
</dbReference>
<organism evidence="12 13">
    <name type="scientific">Platysternon megacephalum</name>
    <name type="common">big-headed turtle</name>
    <dbReference type="NCBI Taxonomy" id="55544"/>
    <lineage>
        <taxon>Eukaryota</taxon>
        <taxon>Metazoa</taxon>
        <taxon>Chordata</taxon>
        <taxon>Craniata</taxon>
        <taxon>Vertebrata</taxon>
        <taxon>Euteleostomi</taxon>
        <taxon>Archelosauria</taxon>
        <taxon>Testudinata</taxon>
        <taxon>Testudines</taxon>
        <taxon>Cryptodira</taxon>
        <taxon>Durocryptodira</taxon>
        <taxon>Testudinoidea</taxon>
        <taxon>Platysternidae</taxon>
        <taxon>Platysternon</taxon>
    </lineage>
</organism>
<dbReference type="OrthoDB" id="264520at2759"/>
<dbReference type="SMART" id="SM00336">
    <property type="entry name" value="BBOX"/>
    <property type="match status" value="2"/>
</dbReference>
<dbReference type="Gene3D" id="3.30.40.10">
    <property type="entry name" value="Zinc/RING finger domain, C3HC4 (zinc finger)"/>
    <property type="match status" value="1"/>
</dbReference>
<dbReference type="SUPFAM" id="SSF57850">
    <property type="entry name" value="RING/U-box"/>
    <property type="match status" value="1"/>
</dbReference>
<comment type="catalytic activity">
    <reaction evidence="1">
        <text>S-ubiquitinyl-[E2 ubiquitin-conjugating enzyme]-L-cysteine + [acceptor protein]-L-lysine = [E2 ubiquitin-conjugating enzyme]-L-cysteine + N(6)-ubiquitinyl-[acceptor protein]-L-lysine.</text>
        <dbReference type="EC" id="2.3.2.27"/>
    </reaction>
</comment>
<dbReference type="InterPro" id="IPR001841">
    <property type="entry name" value="Znf_RING"/>
</dbReference>
<evidence type="ECO:0000256" key="2">
    <source>
        <dbReference type="ARBA" id="ARBA00008518"/>
    </source>
</evidence>
<dbReference type="EMBL" id="QXTE01000568">
    <property type="protein sequence ID" value="TFJ96867.1"/>
    <property type="molecule type" value="Genomic_DNA"/>
</dbReference>
<evidence type="ECO:0000259" key="10">
    <source>
        <dbReference type="PROSITE" id="PS50089"/>
    </source>
</evidence>
<feature type="region of interest" description="Disordered" evidence="9">
    <location>
        <begin position="362"/>
        <end position="412"/>
    </location>
</feature>
<reference evidence="12 13" key="1">
    <citation type="submission" date="2019-04" db="EMBL/GenBank/DDBJ databases">
        <title>Draft genome of the big-headed turtle Platysternon megacephalum.</title>
        <authorList>
            <person name="Gong S."/>
        </authorList>
    </citation>
    <scope>NUCLEOTIDE SEQUENCE [LARGE SCALE GENOMIC DNA]</scope>
    <source>
        <strain evidence="12">DO16091913</strain>
        <tissue evidence="12">Muscle</tissue>
    </source>
</reference>
<dbReference type="GO" id="GO:0005654">
    <property type="term" value="C:nucleoplasm"/>
    <property type="evidence" value="ECO:0007669"/>
    <property type="project" value="TreeGrafter"/>
</dbReference>
<evidence type="ECO:0000313" key="12">
    <source>
        <dbReference type="EMBL" id="TFJ96867.1"/>
    </source>
</evidence>
<dbReference type="SUPFAM" id="SSF57845">
    <property type="entry name" value="B-box zinc-binding domain"/>
    <property type="match status" value="1"/>
</dbReference>
<dbReference type="FunFam" id="3.30.160.60:FF:001287">
    <property type="entry name" value="E3 ubiquitin-protein ligase TRIM56"/>
    <property type="match status" value="1"/>
</dbReference>
<dbReference type="Proteomes" id="UP000297703">
    <property type="component" value="Unassembled WGS sequence"/>
</dbReference>
<evidence type="ECO:0000256" key="6">
    <source>
        <dbReference type="ARBA" id="ARBA00022833"/>
    </source>
</evidence>
<evidence type="ECO:0000256" key="7">
    <source>
        <dbReference type="PROSITE-ProRule" id="PRU00024"/>
    </source>
</evidence>
<dbReference type="InterPro" id="IPR018957">
    <property type="entry name" value="Znf_C3HC4_RING-type"/>
</dbReference>
<protein>
    <recommendedName>
        <fullName evidence="3">RING-type E3 ubiquitin transferase</fullName>
        <ecNumber evidence="3">2.3.2.27</ecNumber>
    </recommendedName>
</protein>
<dbReference type="PANTHER" id="PTHR25462:SF299">
    <property type="entry name" value="E3 UBIQUITIN-PROTEIN LIGASE TRIM56"/>
    <property type="match status" value="1"/>
</dbReference>
<dbReference type="GO" id="GO:0061630">
    <property type="term" value="F:ubiquitin protein ligase activity"/>
    <property type="evidence" value="ECO:0007669"/>
    <property type="project" value="UniProtKB-EC"/>
</dbReference>
<evidence type="ECO:0000256" key="4">
    <source>
        <dbReference type="ARBA" id="ARBA00022723"/>
    </source>
</evidence>
<evidence type="ECO:0000256" key="5">
    <source>
        <dbReference type="ARBA" id="ARBA00022771"/>
    </source>
</evidence>
<dbReference type="GO" id="GO:0008270">
    <property type="term" value="F:zinc ion binding"/>
    <property type="evidence" value="ECO:0007669"/>
    <property type="project" value="UniProtKB-KW"/>
</dbReference>
<evidence type="ECO:0000256" key="3">
    <source>
        <dbReference type="ARBA" id="ARBA00012483"/>
    </source>
</evidence>
<dbReference type="Pfam" id="PF00643">
    <property type="entry name" value="zf-B_box"/>
    <property type="match status" value="1"/>
</dbReference>
<feature type="compositionally biased region" description="Pro residues" evidence="9">
    <location>
        <begin position="378"/>
        <end position="412"/>
    </location>
</feature>
<dbReference type="InterPro" id="IPR011042">
    <property type="entry name" value="6-blade_b-propeller_TolB-like"/>
</dbReference>
<dbReference type="InterPro" id="IPR000315">
    <property type="entry name" value="Znf_B-box"/>
</dbReference>
<dbReference type="AlphaFoldDB" id="A0A4D9DKW5"/>
<keyword evidence="8" id="KW-0175">Coiled coil</keyword>
<dbReference type="InterPro" id="IPR017907">
    <property type="entry name" value="Znf_RING_CS"/>
</dbReference>
<feature type="domain" description="B box-type" evidence="11">
    <location>
        <begin position="156"/>
        <end position="197"/>
    </location>
</feature>
<feature type="compositionally biased region" description="Basic and acidic residues" evidence="9">
    <location>
        <begin position="364"/>
        <end position="374"/>
    </location>
</feature>
<evidence type="ECO:0000256" key="9">
    <source>
        <dbReference type="SAM" id="MobiDB-lite"/>
    </source>
</evidence>
<dbReference type="Gene3D" id="3.30.160.60">
    <property type="entry name" value="Classic Zinc Finger"/>
    <property type="match status" value="1"/>
</dbReference>
<feature type="coiled-coil region" evidence="8">
    <location>
        <begin position="219"/>
        <end position="279"/>
    </location>
</feature>
<evidence type="ECO:0000259" key="11">
    <source>
        <dbReference type="PROSITE" id="PS50119"/>
    </source>
</evidence>
<feature type="domain" description="RING-type" evidence="10">
    <location>
        <begin position="19"/>
        <end position="59"/>
    </location>
</feature>
<keyword evidence="5 7" id="KW-0863">Zinc-finger</keyword>
<dbReference type="SUPFAM" id="SSF101898">
    <property type="entry name" value="NHL repeat"/>
    <property type="match status" value="1"/>
</dbReference>
<gene>
    <name evidence="12" type="ORF">DR999_PMT21314</name>
</gene>
<evidence type="ECO:0000256" key="8">
    <source>
        <dbReference type="SAM" id="Coils"/>
    </source>
</evidence>
<dbReference type="GO" id="GO:0060340">
    <property type="term" value="P:positive regulation of type I interferon-mediated signaling pathway"/>
    <property type="evidence" value="ECO:0007669"/>
    <property type="project" value="TreeGrafter"/>
</dbReference>
<dbReference type="PROSITE" id="PS00518">
    <property type="entry name" value="ZF_RING_1"/>
    <property type="match status" value="1"/>
</dbReference>
<dbReference type="PROSITE" id="PS50119">
    <property type="entry name" value="ZF_BBOX"/>
    <property type="match status" value="1"/>
</dbReference>
<dbReference type="STRING" id="55544.A0A4D9DKW5"/>
<keyword evidence="6" id="KW-0862">Zinc</keyword>
<dbReference type="PROSITE" id="PS50089">
    <property type="entry name" value="ZF_RING_2"/>
    <property type="match status" value="1"/>
</dbReference>
<accession>A0A4D9DKW5</accession>
<dbReference type="GO" id="GO:0045087">
    <property type="term" value="P:innate immune response"/>
    <property type="evidence" value="ECO:0007669"/>
    <property type="project" value="TreeGrafter"/>
</dbReference>
<dbReference type="EC" id="2.3.2.27" evidence="3"/>
<sequence>MASDAPSLSDAIASDFLTCPICLERLRRPKILPCLHTYCWGCLEGLVGDGPGLRCPECREDVSLPQGVAGLKTNFFVNGLLELVRPVGEAGLPCALCPLIGQEGGRPAVFHCLDCADSLCQACAAGHRCSRLTHAHRLVSLQGYLSGEHDQEIRQRQAARCPEHPAEGLRFLCRPCAGPICRECRLGPHLEHPCQTLEEAAEARRPLVAELLAGVEETAGRAARGRAALEEELEQLRRHEAGLRDVVQRACADAARRLLARQEEVLEQLRRHVDGREKAAGLLRTELELQEQLARGTADVARKVLALGRPVEIVSLEALIAQRLGRLRGFRWEPLGGPRPRLVVRADLQNLSSLFQLDLGEAEPEGRGEDRAQHDAPSPEPPAPSPEPPAPSPEPPAPSPEPPAPAPDPPSCRPPPTACFSCSFSVRVPGDKHRPRITGICPLGPRELLLADEENRSLKRFSLQGDFRGAVPVHGGVAPCSVAAVGGRVAYSAGSRLYLAERDGALVWQKALRPTQASYAVTPAAEGGDAVAVSVAGHLEVYDARGELVEKIFPDGHDRLAMVFVAGRRGRYVASDWHRRSVVAFDGHGQLLAELGEERLERCQPGAVCADDRGHFYVALRELNKVVAFGPGGEALGPFLTSRHGLERARVSTITGDGHFAVALSDGTVHVFRIQYPGVTK</sequence>
<dbReference type="InterPro" id="IPR047153">
    <property type="entry name" value="TRIM45/56/19-like"/>
</dbReference>
<proteinExistence type="inferred from homology"/>
<dbReference type="PANTHER" id="PTHR25462">
    <property type="entry name" value="BONUS, ISOFORM C-RELATED"/>
    <property type="match status" value="1"/>
</dbReference>
<dbReference type="SMART" id="SM00184">
    <property type="entry name" value="RING"/>
    <property type="match status" value="1"/>
</dbReference>
<keyword evidence="13" id="KW-1185">Reference proteome</keyword>
<comment type="caution">
    <text evidence="12">The sequence shown here is derived from an EMBL/GenBank/DDBJ whole genome shotgun (WGS) entry which is preliminary data.</text>
</comment>
<dbReference type="Gene3D" id="2.120.10.30">
    <property type="entry name" value="TolB, C-terminal domain"/>
    <property type="match status" value="1"/>
</dbReference>